<feature type="region of interest" description="Disordered" evidence="1">
    <location>
        <begin position="167"/>
        <end position="199"/>
    </location>
</feature>
<dbReference type="EMBL" id="CP039351">
    <property type="protein sequence ID" value="QCD99942.1"/>
    <property type="molecule type" value="Genomic_DNA"/>
</dbReference>
<evidence type="ECO:0000256" key="1">
    <source>
        <dbReference type="SAM" id="MobiDB-lite"/>
    </source>
</evidence>
<dbReference type="Proteomes" id="UP000501690">
    <property type="component" value="Linkage Group LG7"/>
</dbReference>
<proteinExistence type="predicted"/>
<evidence type="ECO:0000313" key="3">
    <source>
        <dbReference type="Proteomes" id="UP000501690"/>
    </source>
</evidence>
<dbReference type="AlphaFoldDB" id="A0A4D6MES6"/>
<sequence length="233" mass="23655">MNAAAVGAAKLPKSPLLFFPKREILSPLPLPGADVIVASPTAGETRCRRRQPPPEASLARTKLRESCETKMMVEGDEGKMMMAREIESEVVEWFVIGFGGKNERCYVGIMEWSENEKNMDYGSVVGRMWEKMEVGRMETTLMPSPYSKKNRIPPLMNLPLFIIGGGGDDDVRDEGGGGNDGGGGGGGDEGGGCGGGDGNVGYGGSGGGGGGGGGGCGVGGGCGGGGGGGRCGA</sequence>
<keyword evidence="3" id="KW-1185">Reference proteome</keyword>
<evidence type="ECO:0000313" key="2">
    <source>
        <dbReference type="EMBL" id="QCD99942.1"/>
    </source>
</evidence>
<name>A0A4D6MES6_VIGUN</name>
<gene>
    <name evidence="2" type="ORF">DEO72_LG7g1229</name>
</gene>
<reference evidence="2 3" key="1">
    <citation type="submission" date="2019-04" db="EMBL/GenBank/DDBJ databases">
        <title>An improved genome assembly and genetic linkage map for asparagus bean, Vigna unguiculata ssp. sesquipedialis.</title>
        <authorList>
            <person name="Xia Q."/>
            <person name="Zhang R."/>
            <person name="Dong Y."/>
        </authorList>
    </citation>
    <scope>NUCLEOTIDE SEQUENCE [LARGE SCALE GENOMIC DNA]</scope>
    <source>
        <tissue evidence="2">Leaf</tissue>
    </source>
</reference>
<protein>
    <submittedName>
        <fullName evidence="2">Uncharacterized protein</fullName>
    </submittedName>
</protein>
<organism evidence="2 3">
    <name type="scientific">Vigna unguiculata</name>
    <name type="common">Cowpea</name>
    <dbReference type="NCBI Taxonomy" id="3917"/>
    <lineage>
        <taxon>Eukaryota</taxon>
        <taxon>Viridiplantae</taxon>
        <taxon>Streptophyta</taxon>
        <taxon>Embryophyta</taxon>
        <taxon>Tracheophyta</taxon>
        <taxon>Spermatophyta</taxon>
        <taxon>Magnoliopsida</taxon>
        <taxon>eudicotyledons</taxon>
        <taxon>Gunneridae</taxon>
        <taxon>Pentapetalae</taxon>
        <taxon>rosids</taxon>
        <taxon>fabids</taxon>
        <taxon>Fabales</taxon>
        <taxon>Fabaceae</taxon>
        <taxon>Papilionoideae</taxon>
        <taxon>50 kb inversion clade</taxon>
        <taxon>NPAAA clade</taxon>
        <taxon>indigoferoid/millettioid clade</taxon>
        <taxon>Phaseoleae</taxon>
        <taxon>Vigna</taxon>
    </lineage>
</organism>
<accession>A0A4D6MES6</accession>
<feature type="compositionally biased region" description="Gly residues" evidence="1">
    <location>
        <begin position="176"/>
        <end position="199"/>
    </location>
</feature>